<evidence type="ECO:0000256" key="5">
    <source>
        <dbReference type="ARBA" id="ARBA00023004"/>
    </source>
</evidence>
<keyword evidence="4" id="KW-0560">Oxidoreductase</keyword>
<reference evidence="7" key="1">
    <citation type="submission" date="2020-05" db="EMBL/GenBank/DDBJ databases">
        <authorList>
            <person name="Chiriac C."/>
            <person name="Salcher M."/>
            <person name="Ghai R."/>
            <person name="Kavagutti S V."/>
        </authorList>
    </citation>
    <scope>NUCLEOTIDE SEQUENCE</scope>
</reference>
<dbReference type="GO" id="GO:0020037">
    <property type="term" value="F:heme binding"/>
    <property type="evidence" value="ECO:0007669"/>
    <property type="project" value="InterPro"/>
</dbReference>
<accession>A0A6J6IHB2</accession>
<dbReference type="GO" id="GO:0005506">
    <property type="term" value="F:iron ion binding"/>
    <property type="evidence" value="ECO:0007669"/>
    <property type="project" value="InterPro"/>
</dbReference>
<proteinExistence type="inferred from homology"/>
<comment type="similarity">
    <text evidence="1">Belongs to the cytochrome P450 family.</text>
</comment>
<dbReference type="EMBL" id="CAFBRX010000024">
    <property type="protein sequence ID" value="CAB5114802.1"/>
    <property type="molecule type" value="Genomic_DNA"/>
</dbReference>
<dbReference type="InterPro" id="IPR002397">
    <property type="entry name" value="Cyt_P450_B"/>
</dbReference>
<evidence type="ECO:0000256" key="1">
    <source>
        <dbReference type="ARBA" id="ARBA00010617"/>
    </source>
</evidence>
<organism evidence="7">
    <name type="scientific">freshwater metagenome</name>
    <dbReference type="NCBI Taxonomy" id="449393"/>
    <lineage>
        <taxon>unclassified sequences</taxon>
        <taxon>metagenomes</taxon>
        <taxon>ecological metagenomes</taxon>
    </lineage>
</organism>
<evidence type="ECO:0000313" key="8">
    <source>
        <dbReference type="EMBL" id="CAB4773642.1"/>
    </source>
</evidence>
<dbReference type="PANTHER" id="PTHR46696">
    <property type="entry name" value="P450, PUTATIVE (EUROFUNG)-RELATED"/>
    <property type="match status" value="1"/>
</dbReference>
<dbReference type="GO" id="GO:0004497">
    <property type="term" value="F:monooxygenase activity"/>
    <property type="evidence" value="ECO:0007669"/>
    <property type="project" value="UniProtKB-KW"/>
</dbReference>
<evidence type="ECO:0000256" key="3">
    <source>
        <dbReference type="ARBA" id="ARBA00022723"/>
    </source>
</evidence>
<evidence type="ECO:0000256" key="4">
    <source>
        <dbReference type="ARBA" id="ARBA00023002"/>
    </source>
</evidence>
<keyword evidence="3" id="KW-0479">Metal-binding</keyword>
<dbReference type="InterPro" id="IPR036396">
    <property type="entry name" value="Cyt_P450_sf"/>
</dbReference>
<dbReference type="PANTHER" id="PTHR46696:SF6">
    <property type="entry name" value="P450, PUTATIVE (EUROFUNG)-RELATED"/>
    <property type="match status" value="1"/>
</dbReference>
<dbReference type="Pfam" id="PF00067">
    <property type="entry name" value="p450"/>
    <property type="match status" value="1"/>
</dbReference>
<sequence>MNNTPPVVSWSSDYDIFDPSYVNDPYSIWAVLRDECPIAHTDRWGGSWLPTRYEDVTAIARDIEKFPSGYGIGVLPVAPASGDSEQPMLLPYGVPPISSDPPLHTWTRRLLLPWMSPQRTETYEAMTRDLCNKLIDGFIENGSADAAVDYAQQIPVRVIAHILGVPESMSETFTGWVRDTLEFAYDEERRRRGVIGIVQFFVEALKERHENPGDDLISELLMTDVDGEKIDEGVILGMCGLLLIAGVDTTWSSIGSSLWHIASHPQDRQRLVNEPDLMPTAVEELLRAYSPVTMARRLGEDAEYNGCPMKKGERILMNFPGANRDPEIFENPDEVILDRQHNRHVAFGAGIHRCAGSNLARMELRVAIETWIQRIPDFEIADAGGVTWAGGQVRGPRLLPVRFPSQG</sequence>
<protein>
    <submittedName>
        <fullName evidence="7">Unannotated protein</fullName>
    </submittedName>
</protein>
<dbReference type="GO" id="GO:0016705">
    <property type="term" value="F:oxidoreductase activity, acting on paired donors, with incorporation or reduction of molecular oxygen"/>
    <property type="evidence" value="ECO:0007669"/>
    <property type="project" value="InterPro"/>
</dbReference>
<keyword evidence="2" id="KW-0349">Heme</keyword>
<dbReference type="PRINTS" id="PR00359">
    <property type="entry name" value="BP450"/>
</dbReference>
<dbReference type="PROSITE" id="PS00086">
    <property type="entry name" value="CYTOCHROME_P450"/>
    <property type="match status" value="1"/>
</dbReference>
<dbReference type="InterPro" id="IPR017972">
    <property type="entry name" value="Cyt_P450_CS"/>
</dbReference>
<dbReference type="Gene3D" id="1.10.630.10">
    <property type="entry name" value="Cytochrome P450"/>
    <property type="match status" value="1"/>
</dbReference>
<keyword evidence="6" id="KW-0503">Monooxygenase</keyword>
<dbReference type="AlphaFoldDB" id="A0A6J6IHB2"/>
<dbReference type="InterPro" id="IPR001128">
    <property type="entry name" value="Cyt_P450"/>
</dbReference>
<dbReference type="EMBL" id="CAEZVL010000019">
    <property type="protein sequence ID" value="CAB4623865.1"/>
    <property type="molecule type" value="Genomic_DNA"/>
</dbReference>
<evidence type="ECO:0000256" key="6">
    <source>
        <dbReference type="ARBA" id="ARBA00023033"/>
    </source>
</evidence>
<dbReference type="FunFam" id="1.10.630.10:FF:000018">
    <property type="entry name" value="Cytochrome P450 monooxygenase"/>
    <property type="match status" value="1"/>
</dbReference>
<name>A0A6J6IHB2_9ZZZZ</name>
<dbReference type="SUPFAM" id="SSF48264">
    <property type="entry name" value="Cytochrome P450"/>
    <property type="match status" value="1"/>
</dbReference>
<evidence type="ECO:0000256" key="2">
    <source>
        <dbReference type="ARBA" id="ARBA00022617"/>
    </source>
</evidence>
<dbReference type="PRINTS" id="PR00385">
    <property type="entry name" value="P450"/>
</dbReference>
<keyword evidence="5" id="KW-0408">Iron</keyword>
<evidence type="ECO:0000313" key="9">
    <source>
        <dbReference type="EMBL" id="CAB5114802.1"/>
    </source>
</evidence>
<gene>
    <name evidence="7" type="ORF">UFOPK1960_00233</name>
    <name evidence="8" type="ORF">UFOPK2921_00404</name>
    <name evidence="9" type="ORF">UFOPK4422_00383</name>
</gene>
<evidence type="ECO:0000313" key="7">
    <source>
        <dbReference type="EMBL" id="CAB4623865.1"/>
    </source>
</evidence>
<dbReference type="EMBL" id="CAEZZV010000034">
    <property type="protein sequence ID" value="CAB4773642.1"/>
    <property type="molecule type" value="Genomic_DNA"/>
</dbReference>